<dbReference type="OrthoDB" id="3070764at2759"/>
<evidence type="ECO:0000313" key="2">
    <source>
        <dbReference type="Proteomes" id="UP000308652"/>
    </source>
</evidence>
<feature type="non-terminal residue" evidence="1">
    <location>
        <position position="62"/>
    </location>
</feature>
<dbReference type="Proteomes" id="UP000308652">
    <property type="component" value="Unassembled WGS sequence"/>
</dbReference>
<feature type="non-terminal residue" evidence="1">
    <location>
        <position position="1"/>
    </location>
</feature>
<gene>
    <name evidence="1" type="ORF">BDQ12DRAFT_581555</name>
</gene>
<proteinExistence type="predicted"/>
<evidence type="ECO:0000313" key="1">
    <source>
        <dbReference type="EMBL" id="TFK34416.1"/>
    </source>
</evidence>
<name>A0A5C3LQZ0_9AGAR</name>
<dbReference type="EMBL" id="ML213632">
    <property type="protein sequence ID" value="TFK34416.1"/>
    <property type="molecule type" value="Genomic_DNA"/>
</dbReference>
<reference evidence="1 2" key="1">
    <citation type="journal article" date="2019" name="Nat. Ecol. Evol.">
        <title>Megaphylogeny resolves global patterns of mushroom evolution.</title>
        <authorList>
            <person name="Varga T."/>
            <person name="Krizsan K."/>
            <person name="Foldi C."/>
            <person name="Dima B."/>
            <person name="Sanchez-Garcia M."/>
            <person name="Sanchez-Ramirez S."/>
            <person name="Szollosi G.J."/>
            <person name="Szarkandi J.G."/>
            <person name="Papp V."/>
            <person name="Albert L."/>
            <person name="Andreopoulos W."/>
            <person name="Angelini C."/>
            <person name="Antonin V."/>
            <person name="Barry K.W."/>
            <person name="Bougher N.L."/>
            <person name="Buchanan P."/>
            <person name="Buyck B."/>
            <person name="Bense V."/>
            <person name="Catcheside P."/>
            <person name="Chovatia M."/>
            <person name="Cooper J."/>
            <person name="Damon W."/>
            <person name="Desjardin D."/>
            <person name="Finy P."/>
            <person name="Geml J."/>
            <person name="Haridas S."/>
            <person name="Hughes K."/>
            <person name="Justo A."/>
            <person name="Karasinski D."/>
            <person name="Kautmanova I."/>
            <person name="Kiss B."/>
            <person name="Kocsube S."/>
            <person name="Kotiranta H."/>
            <person name="LaButti K.M."/>
            <person name="Lechner B.E."/>
            <person name="Liimatainen K."/>
            <person name="Lipzen A."/>
            <person name="Lukacs Z."/>
            <person name="Mihaltcheva S."/>
            <person name="Morgado L.N."/>
            <person name="Niskanen T."/>
            <person name="Noordeloos M.E."/>
            <person name="Ohm R.A."/>
            <person name="Ortiz-Santana B."/>
            <person name="Ovrebo C."/>
            <person name="Racz N."/>
            <person name="Riley R."/>
            <person name="Savchenko A."/>
            <person name="Shiryaev A."/>
            <person name="Soop K."/>
            <person name="Spirin V."/>
            <person name="Szebenyi C."/>
            <person name="Tomsovsky M."/>
            <person name="Tulloss R.E."/>
            <person name="Uehling J."/>
            <person name="Grigoriev I.V."/>
            <person name="Vagvolgyi C."/>
            <person name="Papp T."/>
            <person name="Martin F.M."/>
            <person name="Miettinen O."/>
            <person name="Hibbett D.S."/>
            <person name="Nagy L.G."/>
        </authorList>
    </citation>
    <scope>NUCLEOTIDE SEQUENCE [LARGE SCALE GENOMIC DNA]</scope>
    <source>
        <strain evidence="1 2">CBS 166.37</strain>
    </source>
</reference>
<keyword evidence="2" id="KW-1185">Reference proteome</keyword>
<sequence length="62" mass="7153">LYIRQMLTIREGYPLWHPTPSQMLPIEYRKEGVSIGDFGIVNSDGGFDYIFNIWLPSTHPAN</sequence>
<protein>
    <submittedName>
        <fullName evidence="1">Uncharacterized protein</fullName>
    </submittedName>
</protein>
<organism evidence="1 2">
    <name type="scientific">Crucibulum laeve</name>
    <dbReference type="NCBI Taxonomy" id="68775"/>
    <lineage>
        <taxon>Eukaryota</taxon>
        <taxon>Fungi</taxon>
        <taxon>Dikarya</taxon>
        <taxon>Basidiomycota</taxon>
        <taxon>Agaricomycotina</taxon>
        <taxon>Agaricomycetes</taxon>
        <taxon>Agaricomycetidae</taxon>
        <taxon>Agaricales</taxon>
        <taxon>Agaricineae</taxon>
        <taxon>Nidulariaceae</taxon>
        <taxon>Crucibulum</taxon>
    </lineage>
</organism>
<accession>A0A5C3LQZ0</accession>
<dbReference type="AlphaFoldDB" id="A0A5C3LQZ0"/>